<feature type="domain" description="Mop" evidence="10">
    <location>
        <begin position="337"/>
        <end position="405"/>
    </location>
</feature>
<dbReference type="InterPro" id="IPR005116">
    <property type="entry name" value="Transp-assoc_OB_typ1"/>
</dbReference>
<protein>
    <submittedName>
        <fullName evidence="11">Molybdenum-transport ATP-binding protein ABC transporter ModC</fullName>
    </submittedName>
</protein>
<gene>
    <name evidence="11" type="primary">modC</name>
    <name evidence="11" type="ordered locus">MMAR_2736</name>
</gene>
<evidence type="ECO:0000256" key="8">
    <source>
        <dbReference type="PROSITE-ProRule" id="PRU01213"/>
    </source>
</evidence>
<evidence type="ECO:0000313" key="12">
    <source>
        <dbReference type="Proteomes" id="UP000001190"/>
    </source>
</evidence>
<dbReference type="SUPFAM" id="SSF52540">
    <property type="entry name" value="P-loop containing nucleoside triphosphate hydrolases"/>
    <property type="match status" value="1"/>
</dbReference>
<sequence length="413" mass="43520">MAGKSGAQCRRYGADFAGRDVRRNSRNSGVHGAADAGRRGVSALELRAVVADRRLDVEFSVAAGEVLAILGPNGAGKSSVLHVIAGLVRPDNGVVRLGERVLTDTAAGIDVATHDRKVGLLLQDPLLFPHMSVGANVAFGPHHRRGTLRSGRRQQRESALRWLAKVGAEQLVDRRPRQLSGGQVQRVAIARALAAEPDVLLLDEPLTGLDVAAAAAIRAVLRAVVVDSGCAVILISHDLLDVCTLADRVLILEAGRISEIGAAADVLAAPRSNFGARIAGVNLVSGTIGRDGSLHTRFDSQWRGTPARDLDEALDFGQDAIAVFPPTAVAVHLEPPHGSPRNTVEVTVADLQTRGPAVLVRSEDQPDGLPGLAASITVDAAAELKLTPGARVWFSVKAHEVALHQALRRQVAR</sequence>
<keyword evidence="7" id="KW-0472">Membrane</keyword>
<keyword evidence="1" id="KW-0813">Transport</keyword>
<dbReference type="FunFam" id="3.40.50.300:FF:002924">
    <property type="entry name" value="ABC transporter ATP-binding protein"/>
    <property type="match status" value="1"/>
</dbReference>
<dbReference type="Gene3D" id="3.40.50.300">
    <property type="entry name" value="P-loop containing nucleotide triphosphate hydrolases"/>
    <property type="match status" value="1"/>
</dbReference>
<keyword evidence="3 8" id="KW-0500">Molybdenum</keyword>
<dbReference type="InterPro" id="IPR027417">
    <property type="entry name" value="P-loop_NTPase"/>
</dbReference>
<dbReference type="SUPFAM" id="SSF50331">
    <property type="entry name" value="MOP-like"/>
    <property type="match status" value="1"/>
</dbReference>
<proteinExistence type="predicted"/>
<keyword evidence="6" id="KW-1278">Translocase</keyword>
<dbReference type="Pfam" id="PF00005">
    <property type="entry name" value="ABC_tran"/>
    <property type="match status" value="1"/>
</dbReference>
<evidence type="ECO:0000256" key="1">
    <source>
        <dbReference type="ARBA" id="ARBA00022448"/>
    </source>
</evidence>
<dbReference type="GO" id="GO:0015689">
    <property type="term" value="P:molybdate ion transport"/>
    <property type="evidence" value="ECO:0007669"/>
    <property type="project" value="InterPro"/>
</dbReference>
<dbReference type="EMBL" id="CP000854">
    <property type="protein sequence ID" value="ACC41178.1"/>
    <property type="molecule type" value="Genomic_DNA"/>
</dbReference>
<organism evidence="11 12">
    <name type="scientific">Mycobacterium marinum (strain ATCC BAA-535 / M)</name>
    <dbReference type="NCBI Taxonomy" id="216594"/>
    <lineage>
        <taxon>Bacteria</taxon>
        <taxon>Bacillati</taxon>
        <taxon>Actinomycetota</taxon>
        <taxon>Actinomycetes</taxon>
        <taxon>Mycobacteriales</taxon>
        <taxon>Mycobacteriaceae</taxon>
        <taxon>Mycobacterium</taxon>
        <taxon>Mycobacterium ulcerans group</taxon>
    </lineage>
</organism>
<dbReference type="GO" id="GO:0016887">
    <property type="term" value="F:ATP hydrolysis activity"/>
    <property type="evidence" value="ECO:0007669"/>
    <property type="project" value="InterPro"/>
</dbReference>
<dbReference type="HOGENOM" id="CLU_000604_1_1_11"/>
<dbReference type="eggNOG" id="COG1118">
    <property type="taxonomic scope" value="Bacteria"/>
</dbReference>
<evidence type="ECO:0000256" key="6">
    <source>
        <dbReference type="ARBA" id="ARBA00022967"/>
    </source>
</evidence>
<dbReference type="InterPro" id="IPR004606">
    <property type="entry name" value="Mop_domain"/>
</dbReference>
<dbReference type="InterPro" id="IPR003593">
    <property type="entry name" value="AAA+_ATPase"/>
</dbReference>
<evidence type="ECO:0000259" key="10">
    <source>
        <dbReference type="PROSITE" id="PS51866"/>
    </source>
</evidence>
<dbReference type="Gene3D" id="2.40.50.100">
    <property type="match status" value="1"/>
</dbReference>
<dbReference type="KEGG" id="mmi:MMAR_2736"/>
<evidence type="ECO:0000259" key="9">
    <source>
        <dbReference type="PROSITE" id="PS50893"/>
    </source>
</evidence>
<keyword evidence="4" id="KW-0547">Nucleotide-binding</keyword>
<accession>B2HD41</accession>
<keyword evidence="5 11" id="KW-0067">ATP-binding</keyword>
<reference evidence="11 12" key="1">
    <citation type="journal article" date="2008" name="Genome Res.">
        <title>Insights from the complete genome sequence of Mycobacterium marinum on the evolution of Mycobacterium tuberculosis.</title>
        <authorList>
            <person name="Stinear T.P."/>
            <person name="Seemann T."/>
            <person name="Harrison P.F."/>
            <person name="Jenkin G.A."/>
            <person name="Davies J.K."/>
            <person name="Johnson P.D."/>
            <person name="Abdellah Z."/>
            <person name="Arrowsmith C."/>
            <person name="Chillingworth T."/>
            <person name="Churcher C."/>
            <person name="Clarke K."/>
            <person name="Cronin A."/>
            <person name="Davis P."/>
            <person name="Goodhead I."/>
            <person name="Holroyd N."/>
            <person name="Jagels K."/>
            <person name="Lord A."/>
            <person name="Moule S."/>
            <person name="Mungall K."/>
            <person name="Norbertczak H."/>
            <person name="Quail M.A."/>
            <person name="Rabbinowitsch E."/>
            <person name="Walker D."/>
            <person name="White B."/>
            <person name="Whitehead S."/>
            <person name="Small P.L."/>
            <person name="Brosch R."/>
            <person name="Ramakrishnan L."/>
            <person name="Fischbach M.A."/>
            <person name="Parkhill J."/>
            <person name="Cole S.T."/>
        </authorList>
    </citation>
    <scope>NUCLEOTIDE SEQUENCE [LARGE SCALE GENOMIC DNA]</scope>
    <source>
        <strain evidence="12">ATCC BAA-535 / M</strain>
    </source>
</reference>
<dbReference type="InterPro" id="IPR050093">
    <property type="entry name" value="ABC_SmlMolc_Importer"/>
</dbReference>
<dbReference type="Pfam" id="PF03459">
    <property type="entry name" value="TOBE"/>
    <property type="match status" value="1"/>
</dbReference>
<evidence type="ECO:0000256" key="3">
    <source>
        <dbReference type="ARBA" id="ARBA00022505"/>
    </source>
</evidence>
<evidence type="ECO:0000256" key="5">
    <source>
        <dbReference type="ARBA" id="ARBA00022840"/>
    </source>
</evidence>
<evidence type="ECO:0000256" key="4">
    <source>
        <dbReference type="ARBA" id="ARBA00022741"/>
    </source>
</evidence>
<evidence type="ECO:0000256" key="7">
    <source>
        <dbReference type="ARBA" id="ARBA00023136"/>
    </source>
</evidence>
<evidence type="ECO:0000313" key="11">
    <source>
        <dbReference type="EMBL" id="ACC41178.1"/>
    </source>
</evidence>
<keyword evidence="2" id="KW-1003">Cell membrane</keyword>
<feature type="domain" description="ABC transporter" evidence="9">
    <location>
        <begin position="38"/>
        <end position="279"/>
    </location>
</feature>
<evidence type="ECO:0000256" key="2">
    <source>
        <dbReference type="ARBA" id="ARBA00022475"/>
    </source>
</evidence>
<dbReference type="InterPro" id="IPR008995">
    <property type="entry name" value="Mo/tungstate-bd_C_term_dom"/>
</dbReference>
<dbReference type="PANTHER" id="PTHR42781">
    <property type="entry name" value="SPERMIDINE/PUTRESCINE IMPORT ATP-BINDING PROTEIN POTA"/>
    <property type="match status" value="1"/>
</dbReference>
<dbReference type="InterPro" id="IPR003439">
    <property type="entry name" value="ABC_transporter-like_ATP-bd"/>
</dbReference>
<dbReference type="Proteomes" id="UP000001190">
    <property type="component" value="Chromosome"/>
</dbReference>
<dbReference type="SMART" id="SM00382">
    <property type="entry name" value="AAA"/>
    <property type="match status" value="1"/>
</dbReference>
<dbReference type="AlphaFoldDB" id="B2HD41"/>
<dbReference type="GO" id="GO:0005524">
    <property type="term" value="F:ATP binding"/>
    <property type="evidence" value="ECO:0007669"/>
    <property type="project" value="UniProtKB-KW"/>
</dbReference>
<name>B2HD41_MYCMM</name>
<dbReference type="PANTHER" id="PTHR42781:SF4">
    <property type="entry name" value="SPERMIDINE_PUTRESCINE IMPORT ATP-BINDING PROTEIN POTA"/>
    <property type="match status" value="1"/>
</dbReference>
<keyword evidence="12" id="KW-1185">Reference proteome</keyword>
<dbReference type="STRING" id="216594.MMAR_2736"/>
<dbReference type="PROSITE" id="PS51866">
    <property type="entry name" value="MOP"/>
    <property type="match status" value="1"/>
</dbReference>
<dbReference type="PROSITE" id="PS50893">
    <property type="entry name" value="ABC_TRANSPORTER_2"/>
    <property type="match status" value="1"/>
</dbReference>